<name>A0ACB8TSF5_9APHY</name>
<comment type="caution">
    <text evidence="1">The sequence shown here is derived from an EMBL/GenBank/DDBJ whole genome shotgun (WGS) entry which is preliminary data.</text>
</comment>
<dbReference type="Proteomes" id="UP001055072">
    <property type="component" value="Unassembled WGS sequence"/>
</dbReference>
<reference evidence="1" key="1">
    <citation type="journal article" date="2021" name="Environ. Microbiol.">
        <title>Gene family expansions and transcriptome signatures uncover fungal adaptations to wood decay.</title>
        <authorList>
            <person name="Hage H."/>
            <person name="Miyauchi S."/>
            <person name="Viragh M."/>
            <person name="Drula E."/>
            <person name="Min B."/>
            <person name="Chaduli D."/>
            <person name="Navarro D."/>
            <person name="Favel A."/>
            <person name="Norest M."/>
            <person name="Lesage-Meessen L."/>
            <person name="Balint B."/>
            <person name="Merenyi Z."/>
            <person name="de Eugenio L."/>
            <person name="Morin E."/>
            <person name="Martinez A.T."/>
            <person name="Baldrian P."/>
            <person name="Stursova M."/>
            <person name="Martinez M.J."/>
            <person name="Novotny C."/>
            <person name="Magnuson J.K."/>
            <person name="Spatafora J.W."/>
            <person name="Maurice S."/>
            <person name="Pangilinan J."/>
            <person name="Andreopoulos W."/>
            <person name="LaButti K."/>
            <person name="Hundley H."/>
            <person name="Na H."/>
            <person name="Kuo A."/>
            <person name="Barry K."/>
            <person name="Lipzen A."/>
            <person name="Henrissat B."/>
            <person name="Riley R."/>
            <person name="Ahrendt S."/>
            <person name="Nagy L.G."/>
            <person name="Grigoriev I.V."/>
            <person name="Martin F."/>
            <person name="Rosso M.N."/>
        </authorList>
    </citation>
    <scope>NUCLEOTIDE SEQUENCE</scope>
    <source>
        <strain evidence="1">CBS 384.51</strain>
    </source>
</reference>
<evidence type="ECO:0000313" key="1">
    <source>
        <dbReference type="EMBL" id="KAI0084980.1"/>
    </source>
</evidence>
<gene>
    <name evidence="1" type="ORF">BDY19DRAFT_997216</name>
</gene>
<dbReference type="EMBL" id="MU274936">
    <property type="protein sequence ID" value="KAI0084980.1"/>
    <property type="molecule type" value="Genomic_DNA"/>
</dbReference>
<keyword evidence="2" id="KW-1185">Reference proteome</keyword>
<proteinExistence type="predicted"/>
<sequence>MSDFINTRSNDLGPASGGNPEQIQSSTGEGYDQMTKSSTDAGMGGGQGVHGSGVAGGYQGSGNTQEKQDWLDKGLESVGKKAGFNLSDANADKIGDFANKQFSERAGRKLPGVQ</sequence>
<evidence type="ECO:0000313" key="2">
    <source>
        <dbReference type="Proteomes" id="UP001055072"/>
    </source>
</evidence>
<accession>A0ACB8TSF5</accession>
<organism evidence="1 2">
    <name type="scientific">Irpex rosettiformis</name>
    <dbReference type="NCBI Taxonomy" id="378272"/>
    <lineage>
        <taxon>Eukaryota</taxon>
        <taxon>Fungi</taxon>
        <taxon>Dikarya</taxon>
        <taxon>Basidiomycota</taxon>
        <taxon>Agaricomycotina</taxon>
        <taxon>Agaricomycetes</taxon>
        <taxon>Polyporales</taxon>
        <taxon>Irpicaceae</taxon>
        <taxon>Irpex</taxon>
    </lineage>
</organism>
<protein>
    <submittedName>
        <fullName evidence="1">Uncharacterized protein</fullName>
    </submittedName>
</protein>